<evidence type="ECO:0000313" key="11">
    <source>
        <dbReference type="Proteomes" id="UP000053392"/>
    </source>
</evidence>
<comment type="subcellular location">
    <subcellularLocation>
        <location evidence="1">Cytoplasm</location>
    </subcellularLocation>
</comment>
<sequence length="1365" mass="151724">MSLSRRQSIASSSPLSPSAITTPNFSAGQHPFGYPRARLSSDASSISAAAKETPNPIENRNVKVVLRIRPSDPDDPAVPPRFRSVLVHPISKSDIRVDVDPAALAGHGTGIGSGGKKYSSFSFDHVLGESAGQTDLYQCTAGTSVEEFMKGHNVTFLAYGQTSSGKSYSMGTTGDSIDYSGTEFTPRTGLIPRIVQTIFERAEDNRQKYGPGASWEARLSFLELYNEEIIDLLSGAGISISIREERDGRIVWSGVREVSVRSLSDVMKLLQEGSTRRKTGETTMNATSSRSHAIFSITLVQKRPSSALPVLSASGSETPTRQLRRPSSIIGLPGSSLRSPIPSNSRGGPPSSFSRMTPSRPQSAINPLASPEKFTVITSKFNMVDLAGSERLKRTAAQGDRMKEGISINVGLLALGNVISALSDPVKSRGHIPYRDSKLTRMLQDSIGGNALTTMIACVSPIEANIGETLNTIKYASRARNIRNSAKVNQVEAGWDDVEYLQNTVLKLRKQVVALEAEGKGGMSEDSLKQSEKLTRKLAELQREHTELYDRYLGKCHENMRLSSELKSHSPDDGDALTRSKETVEPVILEYEKVISALNQQLDELRAEINLLNEMSEEQSRHLQDARERQLESETYLAELRARMVKLADRNASSEAFIQELEVKLKAYADEEDTHTVVVTELKKEIVKLRESGASSAKNVSELEAQLATSETLREDLAILIEKSERDVNIHEKAFHDLETHMVHPEAADHNKRLLEELAQKNSKITELEDQLKEKVHFRFEQKGTGTELYEAVEAEQSIQRELDSKFALSEISSGSNTRPVTPPCERTDASALTLVNDDNKVTLGHGVPHNQADRESSQLEQLRKELEELSAKYSDSEIHIADLTAKLSEASHARDVTDDMVEVAQMTTEKLSGTDNEEEDGISRGDVAISPSESNSILGSDKEQILMRRTSLPLSNRSGISVEQGFRGGRGYSNSKKRNRLQSLSQELSSAQSSATSPRAMWSLPITKFHLSSPTAPARPASSRSSQSLEAELRFIHCVIDERDKELRDKEAYILQLENELETAIAHDILSRKPSAKINVEAGVIPQTPATLNIQIYPGDVPMVPTSLMEWRQATESKDMVHHDELESRKVMHSKVASSVQAAHTQALEEAEQDFVSRKMMESCLSENEATQRQLKMKADQALFELSRIRDECAVERRNGGKQISELTERNGRLERVKVELEKVNAELRKRNDELEQNVYSAMAEREVEREKEKIKEMVGFGETKLEAEKVKVKNLALELGESQKMGNNFRAHLDEARQEMKRNIAACREHMAELEARRVRMSNISQDEQCRRDDLLQAAQAQVKLERTVDKKVAKKRWRVSAG</sequence>
<dbReference type="InterPro" id="IPR027640">
    <property type="entry name" value="Kinesin-like_fam"/>
</dbReference>
<comment type="similarity">
    <text evidence="6">Belongs to the TRAFAC class myosin-kinesin ATPase superfamily. Kinesin family.</text>
</comment>
<dbReference type="EMBL" id="KN847902">
    <property type="protein sequence ID" value="KIR40635.1"/>
    <property type="molecule type" value="Genomic_DNA"/>
</dbReference>
<feature type="compositionally biased region" description="Polar residues" evidence="8">
    <location>
        <begin position="336"/>
        <end position="365"/>
    </location>
</feature>
<evidence type="ECO:0000256" key="1">
    <source>
        <dbReference type="ARBA" id="ARBA00004496"/>
    </source>
</evidence>
<keyword evidence="5 7" id="KW-0175">Coiled coil</keyword>
<feature type="coiled-coil region" evidence="7">
    <location>
        <begin position="498"/>
        <end position="551"/>
    </location>
</feature>
<accession>A0A0D0V6U1</accession>
<evidence type="ECO:0000256" key="4">
    <source>
        <dbReference type="ARBA" id="ARBA00022840"/>
    </source>
</evidence>
<feature type="region of interest" description="Disordered" evidence="8">
    <location>
        <begin position="910"/>
        <end position="940"/>
    </location>
</feature>
<dbReference type="GO" id="GO:0008017">
    <property type="term" value="F:microtubule binding"/>
    <property type="evidence" value="ECO:0007669"/>
    <property type="project" value="InterPro"/>
</dbReference>
<reference evidence="10 11" key="1">
    <citation type="submission" date="2015-01" db="EMBL/GenBank/DDBJ databases">
        <title>The Genome Sequence of Cryptococcus gattii Ram5.</title>
        <authorList>
            <consortium name="The Broad Institute Genomics Platform"/>
            <person name="Cuomo C."/>
            <person name="Litvintseva A."/>
            <person name="Chen Y."/>
            <person name="Heitman J."/>
            <person name="Sun S."/>
            <person name="Springer D."/>
            <person name="Dromer F."/>
            <person name="Young S."/>
            <person name="Zeng Q."/>
            <person name="Gargeya S."/>
            <person name="Abouelleil A."/>
            <person name="Alvarado L."/>
            <person name="Chapman S.B."/>
            <person name="Gainer-Dewar J."/>
            <person name="Goldberg J."/>
            <person name="Griggs A."/>
            <person name="Gujja S."/>
            <person name="Hansen M."/>
            <person name="Howarth C."/>
            <person name="Imamovic A."/>
            <person name="Larimer J."/>
            <person name="Murphy C."/>
            <person name="Naylor J."/>
            <person name="Pearson M."/>
            <person name="Priest M."/>
            <person name="Roberts A."/>
            <person name="Saif S."/>
            <person name="Shea T."/>
            <person name="Sykes S."/>
            <person name="Wortman J."/>
            <person name="Nusbaum C."/>
            <person name="Birren B."/>
        </authorList>
    </citation>
    <scope>NUCLEOTIDE SEQUENCE [LARGE SCALE GENOMIC DNA]</scope>
    <source>
        <strain evidence="10 11">Ram5</strain>
    </source>
</reference>
<dbReference type="GO" id="GO:0007018">
    <property type="term" value="P:microtubule-based movement"/>
    <property type="evidence" value="ECO:0007669"/>
    <property type="project" value="InterPro"/>
</dbReference>
<dbReference type="GO" id="GO:0005524">
    <property type="term" value="F:ATP binding"/>
    <property type="evidence" value="ECO:0007669"/>
    <property type="project" value="UniProtKB-UniRule"/>
</dbReference>
<feature type="compositionally biased region" description="Low complexity" evidence="8">
    <location>
        <begin position="1"/>
        <end position="20"/>
    </location>
</feature>
<dbReference type="InterPro" id="IPR036961">
    <property type="entry name" value="Kinesin_motor_dom_sf"/>
</dbReference>
<dbReference type="HOGENOM" id="CLU_001982_1_0_1"/>
<gene>
    <name evidence="10" type="ORF">I313_03286</name>
</gene>
<evidence type="ECO:0000313" key="10">
    <source>
        <dbReference type="EMBL" id="KIR40635.1"/>
    </source>
</evidence>
<feature type="coiled-coil region" evidence="7">
    <location>
        <begin position="1205"/>
        <end position="1253"/>
    </location>
</feature>
<organism evidence="10 11">
    <name type="scientific">Cryptococcus deuterogattii Ram5</name>
    <dbReference type="NCBI Taxonomy" id="1296110"/>
    <lineage>
        <taxon>Eukaryota</taxon>
        <taxon>Fungi</taxon>
        <taxon>Dikarya</taxon>
        <taxon>Basidiomycota</taxon>
        <taxon>Agaricomycotina</taxon>
        <taxon>Tremellomycetes</taxon>
        <taxon>Tremellales</taxon>
        <taxon>Cryptococcaceae</taxon>
        <taxon>Cryptococcus</taxon>
        <taxon>Cryptococcus gattii species complex</taxon>
    </lineage>
</organism>
<dbReference type="OrthoDB" id="3176171at2759"/>
<dbReference type="PRINTS" id="PR00380">
    <property type="entry name" value="KINESINHEAVY"/>
</dbReference>
<evidence type="ECO:0000256" key="5">
    <source>
        <dbReference type="ARBA" id="ARBA00023054"/>
    </source>
</evidence>
<feature type="domain" description="Kinesin motor" evidence="9">
    <location>
        <begin position="61"/>
        <end position="482"/>
    </location>
</feature>
<evidence type="ECO:0000256" key="3">
    <source>
        <dbReference type="ARBA" id="ARBA00022741"/>
    </source>
</evidence>
<name>A0A0D0V6U1_9TREE</name>
<dbReference type="PANTHER" id="PTHR47969">
    <property type="entry name" value="CHROMOSOME-ASSOCIATED KINESIN KIF4A-RELATED"/>
    <property type="match status" value="1"/>
</dbReference>
<feature type="compositionally biased region" description="Low complexity" evidence="8">
    <location>
        <begin position="37"/>
        <end position="50"/>
    </location>
</feature>
<evidence type="ECO:0000256" key="2">
    <source>
        <dbReference type="ARBA" id="ARBA00022490"/>
    </source>
</evidence>
<dbReference type="GO" id="GO:0003777">
    <property type="term" value="F:microtubule motor activity"/>
    <property type="evidence" value="ECO:0007669"/>
    <property type="project" value="InterPro"/>
</dbReference>
<feature type="coiled-coil region" evidence="7">
    <location>
        <begin position="850"/>
        <end position="887"/>
    </location>
</feature>
<feature type="region of interest" description="Disordered" evidence="8">
    <location>
        <begin position="1"/>
        <end position="54"/>
    </location>
</feature>
<dbReference type="Proteomes" id="UP000053392">
    <property type="component" value="Unassembled WGS sequence"/>
</dbReference>
<protein>
    <recommendedName>
        <fullName evidence="9">Kinesin motor domain-containing protein</fullName>
    </recommendedName>
</protein>
<dbReference type="SMART" id="SM00129">
    <property type="entry name" value="KISc"/>
    <property type="match status" value="1"/>
</dbReference>
<feature type="region of interest" description="Disordered" evidence="8">
    <location>
        <begin position="309"/>
        <end position="366"/>
    </location>
</feature>
<keyword evidence="6" id="KW-0505">Motor protein</keyword>
<dbReference type="InterPro" id="IPR019821">
    <property type="entry name" value="Kinesin_motor_CS"/>
</dbReference>
<dbReference type="SUPFAM" id="SSF52540">
    <property type="entry name" value="P-loop containing nucleoside triphosphate hydrolases"/>
    <property type="match status" value="1"/>
</dbReference>
<dbReference type="GO" id="GO:0007052">
    <property type="term" value="P:mitotic spindle organization"/>
    <property type="evidence" value="ECO:0007669"/>
    <property type="project" value="TreeGrafter"/>
</dbReference>
<dbReference type="Pfam" id="PF00225">
    <property type="entry name" value="Kinesin"/>
    <property type="match status" value="2"/>
</dbReference>
<evidence type="ECO:0000256" key="7">
    <source>
        <dbReference type="SAM" id="Coils"/>
    </source>
</evidence>
<dbReference type="PROSITE" id="PS50067">
    <property type="entry name" value="KINESIN_MOTOR_2"/>
    <property type="match status" value="1"/>
</dbReference>
<dbReference type="GO" id="GO:0051231">
    <property type="term" value="P:spindle elongation"/>
    <property type="evidence" value="ECO:0007669"/>
    <property type="project" value="TreeGrafter"/>
</dbReference>
<evidence type="ECO:0000256" key="6">
    <source>
        <dbReference type="PROSITE-ProRule" id="PRU00283"/>
    </source>
</evidence>
<evidence type="ECO:0000256" key="8">
    <source>
        <dbReference type="SAM" id="MobiDB-lite"/>
    </source>
</evidence>
<keyword evidence="2" id="KW-0963">Cytoplasm</keyword>
<dbReference type="PANTHER" id="PTHR47969:SF15">
    <property type="entry name" value="CHROMOSOME-ASSOCIATED KINESIN KIF4A-RELATED"/>
    <property type="match status" value="1"/>
</dbReference>
<keyword evidence="4 6" id="KW-0067">ATP-binding</keyword>
<feature type="coiled-coil region" evidence="7">
    <location>
        <begin position="588"/>
        <end position="629"/>
    </location>
</feature>
<feature type="compositionally biased region" description="Low complexity" evidence="8">
    <location>
        <begin position="982"/>
        <end position="1000"/>
    </location>
</feature>
<feature type="region of interest" description="Disordered" evidence="8">
    <location>
        <begin position="960"/>
        <end position="1000"/>
    </location>
</feature>
<dbReference type="GO" id="GO:0005737">
    <property type="term" value="C:cytoplasm"/>
    <property type="evidence" value="ECO:0007669"/>
    <property type="project" value="UniProtKB-SubCell"/>
</dbReference>
<dbReference type="Gene3D" id="3.40.850.10">
    <property type="entry name" value="Kinesin motor domain"/>
    <property type="match status" value="1"/>
</dbReference>
<proteinExistence type="inferred from homology"/>
<dbReference type="InterPro" id="IPR001752">
    <property type="entry name" value="Kinesin_motor_dom"/>
</dbReference>
<feature type="binding site" evidence="6">
    <location>
        <begin position="160"/>
        <end position="167"/>
    </location>
    <ligand>
        <name>ATP</name>
        <dbReference type="ChEBI" id="CHEBI:30616"/>
    </ligand>
</feature>
<dbReference type="GO" id="GO:0005875">
    <property type="term" value="C:microtubule associated complex"/>
    <property type="evidence" value="ECO:0007669"/>
    <property type="project" value="TreeGrafter"/>
</dbReference>
<dbReference type="InterPro" id="IPR027417">
    <property type="entry name" value="P-loop_NTPase"/>
</dbReference>
<evidence type="ECO:0000259" key="9">
    <source>
        <dbReference type="PROSITE" id="PS50067"/>
    </source>
</evidence>
<keyword evidence="11" id="KW-1185">Reference proteome</keyword>
<dbReference type="PROSITE" id="PS00411">
    <property type="entry name" value="KINESIN_MOTOR_1"/>
    <property type="match status" value="1"/>
</dbReference>
<keyword evidence="3 6" id="KW-0547">Nucleotide-binding</keyword>